<name>A0A9X1X163_9SPHI</name>
<evidence type="ECO:0000313" key="2">
    <source>
        <dbReference type="Proteomes" id="UP001139450"/>
    </source>
</evidence>
<gene>
    <name evidence="1" type="ORF">MUY27_00275</name>
</gene>
<dbReference type="AlphaFoldDB" id="A0A9X1X163"/>
<comment type="caution">
    <text evidence="1">The sequence shown here is derived from an EMBL/GenBank/DDBJ whole genome shotgun (WGS) entry which is preliminary data.</text>
</comment>
<proteinExistence type="predicted"/>
<dbReference type="RefSeq" id="WP_245127958.1">
    <property type="nucleotide sequence ID" value="NZ_JALJEJ010000001.1"/>
</dbReference>
<dbReference type="EMBL" id="JALJEJ010000001">
    <property type="protein sequence ID" value="MCJ8208120.1"/>
    <property type="molecule type" value="Genomic_DNA"/>
</dbReference>
<accession>A0A9X1X163</accession>
<evidence type="ECO:0000313" key="1">
    <source>
        <dbReference type="EMBL" id="MCJ8208120.1"/>
    </source>
</evidence>
<reference evidence="1" key="1">
    <citation type="submission" date="2022-04" db="EMBL/GenBank/DDBJ databases">
        <title>Mucilaginibacter sp. RS28 isolated from freshwater.</title>
        <authorList>
            <person name="Ko S.-R."/>
        </authorList>
    </citation>
    <scope>NUCLEOTIDE SEQUENCE</scope>
    <source>
        <strain evidence="1">RS28</strain>
    </source>
</reference>
<sequence>MKKHIENAIIQLQGSPDPTSIVRFTHTGNIPSKSVSARVFYGNGGKPAIAYEASSDYNVKYIKAKLNSDFNNVLNSILPSAGSGDTILTRQFLNALPPVGTVVDLADGTYYYRVNGGLISCNGNQLNGAFRGRFQGKYSSVCATGGAIMDYSTFDLL</sequence>
<protein>
    <submittedName>
        <fullName evidence="1">Uncharacterized protein</fullName>
    </submittedName>
</protein>
<organism evidence="1 2">
    <name type="scientific">Mucilaginibacter straminoryzae</name>
    <dbReference type="NCBI Taxonomy" id="2932774"/>
    <lineage>
        <taxon>Bacteria</taxon>
        <taxon>Pseudomonadati</taxon>
        <taxon>Bacteroidota</taxon>
        <taxon>Sphingobacteriia</taxon>
        <taxon>Sphingobacteriales</taxon>
        <taxon>Sphingobacteriaceae</taxon>
        <taxon>Mucilaginibacter</taxon>
    </lineage>
</organism>
<dbReference type="Proteomes" id="UP001139450">
    <property type="component" value="Unassembled WGS sequence"/>
</dbReference>
<keyword evidence="2" id="KW-1185">Reference proteome</keyword>